<dbReference type="InterPro" id="IPR050798">
    <property type="entry name" value="YhaM_exoribonuc/phosphodiest"/>
</dbReference>
<evidence type="ECO:0008006" key="6">
    <source>
        <dbReference type="Google" id="ProtNLM"/>
    </source>
</evidence>
<accession>A0A1D2L385</accession>
<evidence type="ECO:0000313" key="3">
    <source>
        <dbReference type="EMBL" id="SPP29784.1"/>
    </source>
</evidence>
<dbReference type="GO" id="GO:0031125">
    <property type="term" value="P:rRNA 3'-end processing"/>
    <property type="evidence" value="ECO:0007669"/>
    <property type="project" value="TreeGrafter"/>
</dbReference>
<protein>
    <recommendedName>
        <fullName evidence="6">HD domain-containing protein</fullName>
    </recommendedName>
</protein>
<dbReference type="Proteomes" id="UP000243591">
    <property type="component" value="Chromosome"/>
</dbReference>
<evidence type="ECO:0000313" key="4">
    <source>
        <dbReference type="Proteomes" id="UP000243591"/>
    </source>
</evidence>
<dbReference type="Proteomes" id="UP000270190">
    <property type="component" value="Unassembled WGS sequence"/>
</dbReference>
<reference evidence="5" key="2">
    <citation type="submission" date="2018-04" db="EMBL/GenBank/DDBJ databases">
        <authorList>
            <person name="Illikoud N."/>
        </authorList>
    </citation>
    <scope>NUCLEOTIDE SEQUENCE [LARGE SCALE GENOMIC DNA]</scope>
</reference>
<dbReference type="Gene3D" id="1.10.3210.10">
    <property type="entry name" value="Hypothetical protein af1432"/>
    <property type="match status" value="1"/>
</dbReference>
<keyword evidence="1" id="KW-0378">Hydrolase</keyword>
<dbReference type="EMBL" id="OUNC01000056">
    <property type="protein sequence ID" value="SPP29784.1"/>
    <property type="molecule type" value="Genomic_DNA"/>
</dbReference>
<dbReference type="PANTHER" id="PTHR37294">
    <property type="entry name" value="3'-5' EXORIBONUCLEASE YHAM"/>
    <property type="match status" value="1"/>
</dbReference>
<dbReference type="OrthoDB" id="9778453at2"/>
<sequence length="420" mass="47854">MTLKSLFFEGSNEKTAFWSKPPADKITFGLIELEKNFSCKLVERFPVPTIDATLSNQVLEQKDGQPVNGLFLMGTATNKGSYISFSLENATGTFEGRQWINGDADLQLEKLNQQSIVSITAKLNEFPKKSGRFSLMCSAIKPADYNDDTALLQRQMPDDTPQAIVDEFFFYISLLSKPFQNTTFYLLDDLWADFSLRYGAKGHHHNYRMGLLQHTTEVMRIAYHIHQHAENPTSLATYLNIITRTFQSLDWKKMLTDLTPQTAYKKTAPNETSNHIAELSQRILTTSITEPLSLDTLLFGIIFHDIGKIIEYSSVGDESGDKYKRWFGDNFEVPHHRAGAIDMDVLGKRFGHIQLGVMYISRQMYQNNTELSLNDWLDTLAVIQSHHYKPEWGSPVVPRTTVEFVVHLADFIDARIASEF</sequence>
<reference evidence="3" key="3">
    <citation type="submission" date="2018-04" db="EMBL/GenBank/DDBJ databases">
        <authorList>
            <person name="Go L.Y."/>
            <person name="Mitchell J.A."/>
        </authorList>
    </citation>
    <scope>NUCLEOTIDE SEQUENCE</scope>
    <source>
        <strain evidence="3">BSAS1 3</strain>
    </source>
</reference>
<dbReference type="GO" id="GO:0016787">
    <property type="term" value="F:hydrolase activity"/>
    <property type="evidence" value="ECO:0007669"/>
    <property type="project" value="UniProtKB-KW"/>
</dbReference>
<proteinExistence type="predicted"/>
<reference evidence="2 4" key="1">
    <citation type="submission" date="2017-09" db="EMBL/GenBank/DDBJ databases">
        <title>Complete Genome Sequences of Two Strains of the Meat Spoilage Bacterium Brochothrix thermosphacta Isolated from Ground Chicken.</title>
        <authorList>
            <person name="Paoli G.C."/>
            <person name="Wijey C."/>
            <person name="Chen C.-Y."/>
            <person name="Nguyen L."/>
            <person name="Yan X."/>
            <person name="Irwin P.L."/>
        </authorList>
    </citation>
    <scope>NUCLEOTIDE SEQUENCE [LARGE SCALE GENOMIC DNA]</scope>
    <source>
        <strain evidence="2 4">BI</strain>
    </source>
</reference>
<evidence type="ECO:0000313" key="2">
    <source>
        <dbReference type="EMBL" id="ATF25960.1"/>
    </source>
</evidence>
<dbReference type="RefSeq" id="WP_029091342.1">
    <property type="nucleotide sequence ID" value="NZ_CBCPHX010000004.1"/>
</dbReference>
<dbReference type="InterPro" id="IPR003607">
    <property type="entry name" value="HD/PDEase_dom"/>
</dbReference>
<dbReference type="KEGG" id="bths:CNY62_05835"/>
<dbReference type="AlphaFoldDB" id="A0A1D2L385"/>
<evidence type="ECO:0000256" key="1">
    <source>
        <dbReference type="ARBA" id="ARBA00022801"/>
    </source>
</evidence>
<dbReference type="SUPFAM" id="SSF109604">
    <property type="entry name" value="HD-domain/PDEase-like"/>
    <property type="match status" value="1"/>
</dbReference>
<keyword evidence="4" id="KW-1185">Reference proteome</keyword>
<dbReference type="CDD" id="cd00077">
    <property type="entry name" value="HDc"/>
    <property type="match status" value="1"/>
</dbReference>
<dbReference type="PANTHER" id="PTHR37294:SF1">
    <property type="entry name" value="3'-5' EXORIBONUCLEASE YHAM"/>
    <property type="match status" value="1"/>
</dbReference>
<name>A0A1D2L385_BROTH</name>
<evidence type="ECO:0000313" key="5">
    <source>
        <dbReference type="Proteomes" id="UP000270190"/>
    </source>
</evidence>
<gene>
    <name evidence="3" type="ORF">BTBSAS_60087</name>
    <name evidence="2" type="ORF">CNY62_05835</name>
</gene>
<dbReference type="EMBL" id="CP023483">
    <property type="protein sequence ID" value="ATF25960.1"/>
    <property type="molecule type" value="Genomic_DNA"/>
</dbReference>
<organism evidence="2 4">
    <name type="scientific">Brochothrix thermosphacta</name>
    <name type="common">Microbacterium thermosphactum</name>
    <dbReference type="NCBI Taxonomy" id="2756"/>
    <lineage>
        <taxon>Bacteria</taxon>
        <taxon>Bacillati</taxon>
        <taxon>Bacillota</taxon>
        <taxon>Bacilli</taxon>
        <taxon>Bacillales</taxon>
        <taxon>Listeriaceae</taxon>
        <taxon>Brochothrix</taxon>
    </lineage>
</organism>